<accession>A0ABR2Z1P0</accession>
<keyword evidence="7 12" id="KW-1133">Transmembrane helix</keyword>
<evidence type="ECO:0000256" key="2">
    <source>
        <dbReference type="ARBA" id="ARBA00010823"/>
    </source>
</evidence>
<keyword evidence="15" id="KW-1185">Reference proteome</keyword>
<keyword evidence="9" id="KW-0408">Iron</keyword>
<keyword evidence="10" id="KW-0503">Monooxygenase</keyword>
<dbReference type="PANTHER" id="PTHR38674">
    <property type="entry name" value="ALKANE 1-MONOOXYGENASE 1"/>
    <property type="match status" value="1"/>
</dbReference>
<reference evidence="14 15" key="1">
    <citation type="journal article" date="2024" name="Nat. Commun.">
        <title>Phylogenomics reveals the evolutionary origins of lichenization in chlorophyte algae.</title>
        <authorList>
            <person name="Puginier C."/>
            <person name="Libourel C."/>
            <person name="Otte J."/>
            <person name="Skaloud P."/>
            <person name="Haon M."/>
            <person name="Grisel S."/>
            <person name="Petersen M."/>
            <person name="Berrin J.G."/>
            <person name="Delaux P.M."/>
            <person name="Dal Grande F."/>
            <person name="Keller J."/>
        </authorList>
    </citation>
    <scope>NUCLEOTIDE SEQUENCE [LARGE SCALE GENOMIC DNA]</scope>
    <source>
        <strain evidence="14 15">SAG 216-7</strain>
    </source>
</reference>
<evidence type="ECO:0000256" key="3">
    <source>
        <dbReference type="ARBA" id="ARBA00022475"/>
    </source>
</evidence>
<keyword evidence="8" id="KW-0560">Oxidoreductase</keyword>
<evidence type="ECO:0000256" key="7">
    <source>
        <dbReference type="ARBA" id="ARBA00022989"/>
    </source>
</evidence>
<feature type="transmembrane region" description="Helical" evidence="12">
    <location>
        <begin position="130"/>
        <end position="152"/>
    </location>
</feature>
<feature type="transmembrane region" description="Helical" evidence="12">
    <location>
        <begin position="158"/>
        <end position="178"/>
    </location>
</feature>
<proteinExistence type="inferred from homology"/>
<evidence type="ECO:0000259" key="13">
    <source>
        <dbReference type="Pfam" id="PF00487"/>
    </source>
</evidence>
<keyword evidence="3" id="KW-1003">Cell membrane</keyword>
<keyword evidence="11 12" id="KW-0472">Membrane</keyword>
<dbReference type="CDD" id="cd03512">
    <property type="entry name" value="Alkane-hydroxylase"/>
    <property type="match status" value="1"/>
</dbReference>
<evidence type="ECO:0000313" key="14">
    <source>
        <dbReference type="EMBL" id="KAK9917832.1"/>
    </source>
</evidence>
<protein>
    <recommendedName>
        <fullName evidence="13">Fatty acid desaturase domain-containing protein</fullName>
    </recommendedName>
</protein>
<dbReference type="EMBL" id="JALJOT010000002">
    <property type="protein sequence ID" value="KAK9917832.1"/>
    <property type="molecule type" value="Genomic_DNA"/>
</dbReference>
<feature type="transmembrane region" description="Helical" evidence="12">
    <location>
        <begin position="88"/>
        <end position="109"/>
    </location>
</feature>
<comment type="similarity">
    <text evidence="2">Belongs to the fatty acid desaturase type 1 family. AlkB subfamily.</text>
</comment>
<evidence type="ECO:0000256" key="6">
    <source>
        <dbReference type="ARBA" id="ARBA00022723"/>
    </source>
</evidence>
<evidence type="ECO:0000256" key="9">
    <source>
        <dbReference type="ARBA" id="ARBA00023004"/>
    </source>
</evidence>
<name>A0ABR2Z1P0_9CHLO</name>
<sequence>MPASKSAGNALGKLYVALLPGPLKYSPSLLFPISAMLSTFGAVYGHHWVLLGLSLVPQQVLAWIPVSQFLASLHAAHPGFCNVLLDTAFSLAAALFAFVILPAGDFIIGQEPPEAEINTGTMENEGAYRAVLYTCVAAHWITLLTAVAVVGTTSIHPLPLIGLAFSLGCEGGLLFTVAHELLHSVRPLDKALSNLLLCSVGYMHWTYSHLAHHRNVATLKDPASARLGESLYTFMPRSVVGNLRDGVVMERERLRARAIPFFSLHNRMLWWVGVPAGLLVAVGALFGPLAVGLGVVQALTAIFILEDVNYIEHYGLQRSLTRSGRLERTTAKHSWNGNWLLTNSVIFRLQRHSDHHAHASRPYQALRHTPEAPQLPASYPVMMILALCPPLFSHIMDPRAIAYSNKTLTK</sequence>
<dbReference type="PANTHER" id="PTHR38674:SF1">
    <property type="entry name" value="ALKANE 1-MONOOXYGENASE 1"/>
    <property type="match status" value="1"/>
</dbReference>
<feature type="transmembrane region" description="Helical" evidence="12">
    <location>
        <begin position="60"/>
        <end position="76"/>
    </location>
</feature>
<organism evidence="14 15">
    <name type="scientific">Coccomyxa subellipsoidea</name>
    <dbReference type="NCBI Taxonomy" id="248742"/>
    <lineage>
        <taxon>Eukaryota</taxon>
        <taxon>Viridiplantae</taxon>
        <taxon>Chlorophyta</taxon>
        <taxon>core chlorophytes</taxon>
        <taxon>Trebouxiophyceae</taxon>
        <taxon>Trebouxiophyceae incertae sedis</taxon>
        <taxon>Coccomyxaceae</taxon>
        <taxon>Coccomyxa</taxon>
    </lineage>
</organism>
<feature type="domain" description="Fatty acid desaturase" evidence="13">
    <location>
        <begin position="160"/>
        <end position="382"/>
    </location>
</feature>
<feature type="transmembrane region" description="Helical" evidence="12">
    <location>
        <begin position="269"/>
        <end position="291"/>
    </location>
</feature>
<keyword evidence="4" id="KW-0997">Cell inner membrane</keyword>
<dbReference type="InterPro" id="IPR005804">
    <property type="entry name" value="FA_desaturase_dom"/>
</dbReference>
<dbReference type="InterPro" id="IPR033885">
    <property type="entry name" value="AlkB/XylM"/>
</dbReference>
<keyword evidence="5 12" id="KW-0812">Transmembrane</keyword>
<evidence type="ECO:0000256" key="5">
    <source>
        <dbReference type="ARBA" id="ARBA00022692"/>
    </source>
</evidence>
<evidence type="ECO:0000256" key="11">
    <source>
        <dbReference type="ARBA" id="ARBA00023136"/>
    </source>
</evidence>
<comment type="caution">
    <text evidence="14">The sequence shown here is derived from an EMBL/GenBank/DDBJ whole genome shotgun (WGS) entry which is preliminary data.</text>
</comment>
<keyword evidence="6" id="KW-0479">Metal-binding</keyword>
<dbReference type="Pfam" id="PF00487">
    <property type="entry name" value="FA_desaturase"/>
    <property type="match status" value="1"/>
</dbReference>
<evidence type="ECO:0000256" key="12">
    <source>
        <dbReference type="SAM" id="Phobius"/>
    </source>
</evidence>
<evidence type="ECO:0000256" key="4">
    <source>
        <dbReference type="ARBA" id="ARBA00022519"/>
    </source>
</evidence>
<evidence type="ECO:0000313" key="15">
    <source>
        <dbReference type="Proteomes" id="UP001491310"/>
    </source>
</evidence>
<evidence type="ECO:0000256" key="1">
    <source>
        <dbReference type="ARBA" id="ARBA00004429"/>
    </source>
</evidence>
<comment type="subcellular location">
    <subcellularLocation>
        <location evidence="1">Cell inner membrane</location>
        <topology evidence="1">Multi-pass membrane protein</topology>
    </subcellularLocation>
</comment>
<evidence type="ECO:0000256" key="10">
    <source>
        <dbReference type="ARBA" id="ARBA00023033"/>
    </source>
</evidence>
<dbReference type="Proteomes" id="UP001491310">
    <property type="component" value="Unassembled WGS sequence"/>
</dbReference>
<evidence type="ECO:0000256" key="8">
    <source>
        <dbReference type="ARBA" id="ARBA00023002"/>
    </source>
</evidence>
<gene>
    <name evidence="14" type="ORF">WJX75_008700</name>
</gene>